<dbReference type="InterPro" id="IPR050343">
    <property type="entry name" value="RsuA_PseudoU_synthase"/>
</dbReference>
<accession>A0A2S7SSH3</accession>
<dbReference type="Gene3D" id="3.30.70.1560">
    <property type="entry name" value="Alpha-L RNA-binding motif"/>
    <property type="match status" value="1"/>
</dbReference>
<dbReference type="EMBL" id="PPSL01000006">
    <property type="protein sequence ID" value="PQJ09557.1"/>
    <property type="molecule type" value="Genomic_DNA"/>
</dbReference>
<dbReference type="NCBIfam" id="TIGR00093">
    <property type="entry name" value="pseudouridine synthase"/>
    <property type="match status" value="1"/>
</dbReference>
<feature type="domain" description="RNA-binding S4" evidence="6">
    <location>
        <begin position="127"/>
        <end position="186"/>
    </location>
</feature>
<comment type="caution">
    <text evidence="7">The sequence shown here is derived from an EMBL/GenBank/DDBJ whole genome shotgun (WGS) entry which is preliminary data.</text>
</comment>
<name>A0A2S7SSH3_9BACT</name>
<reference evidence="7 8" key="1">
    <citation type="submission" date="2018-01" db="EMBL/GenBank/DDBJ databases">
        <title>A novel member of the phylum Bacteroidetes isolated from glacier ice.</title>
        <authorList>
            <person name="Liu Q."/>
            <person name="Xin Y.-H."/>
        </authorList>
    </citation>
    <scope>NUCLEOTIDE SEQUENCE [LARGE SCALE GENOMIC DNA]</scope>
    <source>
        <strain evidence="7 8">RB1R16</strain>
    </source>
</reference>
<feature type="region of interest" description="Disordered" evidence="5">
    <location>
        <begin position="18"/>
        <end position="124"/>
    </location>
</feature>
<dbReference type="InterPro" id="IPR020103">
    <property type="entry name" value="PsdUridine_synth_cat_dom_sf"/>
</dbReference>
<dbReference type="GO" id="GO:0003723">
    <property type="term" value="F:RNA binding"/>
    <property type="evidence" value="ECO:0007669"/>
    <property type="project" value="UniProtKB-KW"/>
</dbReference>
<dbReference type="Proteomes" id="UP000239872">
    <property type="component" value="Unassembled WGS sequence"/>
</dbReference>
<feature type="compositionally biased region" description="Basic and acidic residues" evidence="5">
    <location>
        <begin position="24"/>
        <end position="38"/>
    </location>
</feature>
<dbReference type="GO" id="GO:0120159">
    <property type="term" value="F:rRNA pseudouridine synthase activity"/>
    <property type="evidence" value="ECO:0007669"/>
    <property type="project" value="UniProtKB-ARBA"/>
</dbReference>
<evidence type="ECO:0000313" key="7">
    <source>
        <dbReference type="EMBL" id="PQJ09557.1"/>
    </source>
</evidence>
<protein>
    <recommendedName>
        <fullName evidence="4">Pseudouridine synthase</fullName>
        <ecNumber evidence="4">5.4.99.-</ecNumber>
    </recommendedName>
</protein>
<gene>
    <name evidence="7" type="ORF">CJD36_019360</name>
</gene>
<sequence>MPYESFKISDELLEEKKKNRKVAVKKEDPARAFKKETNEPISARFGDKPARKDTGDKKPKNKIEKADEKRPFKKAPGEGKKPFDRKDRHPEVEAGEEDEDDEPIRKKKRRHHHDEDEEEEVKGPEAMPLNKYLAHSGVCSRRDAALLVKEGKVKINGEVITNPGHKVGDEDVVYFNDKKLTIQKGMVYILLNKPKDYITTNDDPQGRKTVMQLVATAEGERLFPVGRLDRNTSGLLLITNDGDLTQKLAHPSNRVKKIYQVTLDKPVTKADFEKIINGLDLEDGKAHVDALSYLETKSELGIEIHIGRNRIVRRIFESLGYVVEKLDRVMYANLTKKNLPRGKWRYLNEREIVLLKHFKS</sequence>
<dbReference type="PANTHER" id="PTHR47683:SF2">
    <property type="entry name" value="RNA-BINDING S4 DOMAIN-CONTAINING PROTEIN"/>
    <property type="match status" value="1"/>
</dbReference>
<dbReference type="SUPFAM" id="SSF55120">
    <property type="entry name" value="Pseudouridine synthase"/>
    <property type="match status" value="1"/>
</dbReference>
<evidence type="ECO:0000259" key="6">
    <source>
        <dbReference type="SMART" id="SM00363"/>
    </source>
</evidence>
<keyword evidence="2 4" id="KW-0413">Isomerase</keyword>
<dbReference type="InterPro" id="IPR002942">
    <property type="entry name" value="S4_RNA-bd"/>
</dbReference>
<comment type="similarity">
    <text evidence="1 4">Belongs to the pseudouridine synthase RsuA family.</text>
</comment>
<dbReference type="InterPro" id="IPR006145">
    <property type="entry name" value="PsdUridine_synth_RsuA/RluA"/>
</dbReference>
<evidence type="ECO:0000256" key="4">
    <source>
        <dbReference type="RuleBase" id="RU003887"/>
    </source>
</evidence>
<organism evidence="7 8">
    <name type="scientific">Flavipsychrobacter stenotrophus</name>
    <dbReference type="NCBI Taxonomy" id="2077091"/>
    <lineage>
        <taxon>Bacteria</taxon>
        <taxon>Pseudomonadati</taxon>
        <taxon>Bacteroidota</taxon>
        <taxon>Chitinophagia</taxon>
        <taxon>Chitinophagales</taxon>
        <taxon>Chitinophagaceae</taxon>
        <taxon>Flavipsychrobacter</taxon>
    </lineage>
</organism>
<keyword evidence="8" id="KW-1185">Reference proteome</keyword>
<dbReference type="EC" id="5.4.99.-" evidence="4"/>
<dbReference type="CDD" id="cd02870">
    <property type="entry name" value="PseudoU_synth_RsuA_like"/>
    <property type="match status" value="1"/>
</dbReference>
<dbReference type="Gene3D" id="3.10.290.10">
    <property type="entry name" value="RNA-binding S4 domain"/>
    <property type="match status" value="1"/>
</dbReference>
<dbReference type="InterPro" id="IPR036986">
    <property type="entry name" value="S4_RNA-bd_sf"/>
</dbReference>
<dbReference type="SMART" id="SM00363">
    <property type="entry name" value="S4"/>
    <property type="match status" value="1"/>
</dbReference>
<evidence type="ECO:0000256" key="2">
    <source>
        <dbReference type="ARBA" id="ARBA00023235"/>
    </source>
</evidence>
<dbReference type="Gene3D" id="3.30.70.580">
    <property type="entry name" value="Pseudouridine synthase I, catalytic domain, N-terminal subdomain"/>
    <property type="match status" value="1"/>
</dbReference>
<evidence type="ECO:0000256" key="5">
    <source>
        <dbReference type="SAM" id="MobiDB-lite"/>
    </source>
</evidence>
<dbReference type="CDD" id="cd00165">
    <property type="entry name" value="S4"/>
    <property type="match status" value="1"/>
</dbReference>
<dbReference type="SUPFAM" id="SSF55174">
    <property type="entry name" value="Alpha-L RNA-binding motif"/>
    <property type="match status" value="1"/>
</dbReference>
<keyword evidence="3" id="KW-0694">RNA-binding</keyword>
<dbReference type="AlphaFoldDB" id="A0A2S7SSH3"/>
<dbReference type="PROSITE" id="PS50889">
    <property type="entry name" value="S4"/>
    <property type="match status" value="1"/>
</dbReference>
<dbReference type="GO" id="GO:0000455">
    <property type="term" value="P:enzyme-directed rRNA pseudouridine synthesis"/>
    <property type="evidence" value="ECO:0007669"/>
    <property type="project" value="UniProtKB-ARBA"/>
</dbReference>
<dbReference type="OrthoDB" id="1012272at2"/>
<dbReference type="Pfam" id="PF00849">
    <property type="entry name" value="PseudoU_synth_2"/>
    <property type="match status" value="1"/>
</dbReference>
<evidence type="ECO:0000256" key="1">
    <source>
        <dbReference type="ARBA" id="ARBA00008348"/>
    </source>
</evidence>
<evidence type="ECO:0000256" key="3">
    <source>
        <dbReference type="PROSITE-ProRule" id="PRU00182"/>
    </source>
</evidence>
<dbReference type="InterPro" id="IPR020094">
    <property type="entry name" value="TruA/RsuA/RluB/E/F_N"/>
</dbReference>
<feature type="compositionally biased region" description="Basic and acidic residues" evidence="5">
    <location>
        <begin position="45"/>
        <end position="92"/>
    </location>
</feature>
<dbReference type="InterPro" id="IPR042092">
    <property type="entry name" value="PsdUridine_s_RsuA/RluB/E/F_cat"/>
</dbReference>
<dbReference type="PANTHER" id="PTHR47683">
    <property type="entry name" value="PSEUDOURIDINE SYNTHASE FAMILY PROTEIN-RELATED"/>
    <property type="match status" value="1"/>
</dbReference>
<dbReference type="Pfam" id="PF01479">
    <property type="entry name" value="S4"/>
    <property type="match status" value="1"/>
</dbReference>
<proteinExistence type="inferred from homology"/>
<dbReference type="InterPro" id="IPR018496">
    <property type="entry name" value="PsdUridine_synth_RsuA/RluB_CS"/>
</dbReference>
<feature type="compositionally biased region" description="Acidic residues" evidence="5">
    <location>
        <begin position="93"/>
        <end position="102"/>
    </location>
</feature>
<dbReference type="InterPro" id="IPR000748">
    <property type="entry name" value="PsdUridine_synth_RsuA/RluB/E/F"/>
</dbReference>
<dbReference type="PROSITE" id="PS01149">
    <property type="entry name" value="PSI_RSU"/>
    <property type="match status" value="1"/>
</dbReference>
<evidence type="ECO:0000313" key="8">
    <source>
        <dbReference type="Proteomes" id="UP000239872"/>
    </source>
</evidence>